<keyword evidence="4" id="KW-0804">Transcription</keyword>
<dbReference type="FunFam" id="3.30.310.10:FF:000002">
    <property type="entry name" value="TATA-box-binding protein 2"/>
    <property type="match status" value="1"/>
</dbReference>
<dbReference type="CDD" id="cd04516">
    <property type="entry name" value="TBP_eukaryotes"/>
    <property type="match status" value="1"/>
</dbReference>
<protein>
    <recommendedName>
        <fullName evidence="8">TATA-box-binding protein</fullName>
    </recommendedName>
</protein>
<dbReference type="InterPro" id="IPR033710">
    <property type="entry name" value="TBP_eukaryotic"/>
</dbReference>
<dbReference type="Proteomes" id="UP001626550">
    <property type="component" value="Unassembled WGS sequence"/>
</dbReference>
<evidence type="ECO:0000256" key="4">
    <source>
        <dbReference type="ARBA" id="ARBA00023163"/>
    </source>
</evidence>
<name>A0ABD2QHP6_9PLAT</name>
<dbReference type="SUPFAM" id="SSF55945">
    <property type="entry name" value="TATA-box binding protein-like"/>
    <property type="match status" value="2"/>
</dbReference>
<reference evidence="6 7" key="1">
    <citation type="submission" date="2024-11" db="EMBL/GenBank/DDBJ databases">
        <title>Adaptive evolution of stress response genes in parasites aligns with host niche diversity.</title>
        <authorList>
            <person name="Hahn C."/>
            <person name="Resl P."/>
        </authorList>
    </citation>
    <scope>NUCLEOTIDE SEQUENCE [LARGE SCALE GENOMIC DNA]</scope>
    <source>
        <strain evidence="6">EGGRZ-B1_66</strain>
        <tissue evidence="6">Body</tissue>
    </source>
</reference>
<evidence type="ECO:0000256" key="2">
    <source>
        <dbReference type="ARBA" id="ARBA00005560"/>
    </source>
</evidence>
<organism evidence="6 7">
    <name type="scientific">Cichlidogyrus casuarinus</name>
    <dbReference type="NCBI Taxonomy" id="1844966"/>
    <lineage>
        <taxon>Eukaryota</taxon>
        <taxon>Metazoa</taxon>
        <taxon>Spiralia</taxon>
        <taxon>Lophotrochozoa</taxon>
        <taxon>Platyhelminthes</taxon>
        <taxon>Monogenea</taxon>
        <taxon>Monopisthocotylea</taxon>
        <taxon>Dactylogyridea</taxon>
        <taxon>Ancyrocephalidae</taxon>
        <taxon>Cichlidogyrus</taxon>
    </lineage>
</organism>
<dbReference type="EMBL" id="JBJKFK010000176">
    <property type="protein sequence ID" value="KAL3319044.1"/>
    <property type="molecule type" value="Genomic_DNA"/>
</dbReference>
<dbReference type="Pfam" id="PF00352">
    <property type="entry name" value="TBP"/>
    <property type="match status" value="2"/>
</dbReference>
<evidence type="ECO:0000256" key="3">
    <source>
        <dbReference type="ARBA" id="ARBA00023125"/>
    </source>
</evidence>
<gene>
    <name evidence="6" type="ORF">Ciccas_002294</name>
</gene>
<evidence type="ECO:0000256" key="5">
    <source>
        <dbReference type="ARBA" id="ARBA00023242"/>
    </source>
</evidence>
<evidence type="ECO:0000313" key="6">
    <source>
        <dbReference type="EMBL" id="KAL3319044.1"/>
    </source>
</evidence>
<keyword evidence="7" id="KW-1185">Reference proteome</keyword>
<accession>A0ABD2QHP6</accession>
<sequence>MSSSIIGPGSVLNTQGNFIIQPGSQQYALHPGSVIHSVNPGSTGQVFSHASCSGFSAFRPPQTPTTPQTPLTAATDTAKPKPQLQNIVCTVYLGCDLDLKKIALTARNAEYNPKRFAAVIMRIRQPRTTALIFSSGKMVCTGAKSEEDARLAARKYARIIQKLGFSAQFKDFKIQNMVGSCDVKFHIRLEGLSLAHDRFATYEPELFPGLIYRMTKPNVVLLVFVSGKIVITGAKVREEIYEAFDNIYPILKNFQTMDKVRGGPSSAGTLA</sequence>
<comment type="similarity">
    <text evidence="2">Belongs to the TBP family.</text>
</comment>
<comment type="subcellular location">
    <subcellularLocation>
        <location evidence="1">Nucleus</location>
    </subcellularLocation>
</comment>
<evidence type="ECO:0000313" key="7">
    <source>
        <dbReference type="Proteomes" id="UP001626550"/>
    </source>
</evidence>
<dbReference type="InterPro" id="IPR000814">
    <property type="entry name" value="TBP"/>
</dbReference>
<dbReference type="Gene3D" id="3.30.310.10">
    <property type="entry name" value="TATA-Binding Protein"/>
    <property type="match status" value="2"/>
</dbReference>
<dbReference type="GO" id="GO:0003677">
    <property type="term" value="F:DNA binding"/>
    <property type="evidence" value="ECO:0007669"/>
    <property type="project" value="UniProtKB-KW"/>
</dbReference>
<dbReference type="InterPro" id="IPR012295">
    <property type="entry name" value="TBP_dom_sf"/>
</dbReference>
<keyword evidence="3" id="KW-0238">DNA-binding</keyword>
<dbReference type="GO" id="GO:0005634">
    <property type="term" value="C:nucleus"/>
    <property type="evidence" value="ECO:0007669"/>
    <property type="project" value="UniProtKB-SubCell"/>
</dbReference>
<dbReference type="HAMAP" id="MF_00408">
    <property type="entry name" value="TATA_bind_prot_arch"/>
    <property type="match status" value="1"/>
</dbReference>
<dbReference type="AlphaFoldDB" id="A0ABD2QHP6"/>
<evidence type="ECO:0008006" key="8">
    <source>
        <dbReference type="Google" id="ProtNLM"/>
    </source>
</evidence>
<dbReference type="PRINTS" id="PR00686">
    <property type="entry name" value="TIFACTORIID"/>
</dbReference>
<comment type="caution">
    <text evidence="6">The sequence shown here is derived from an EMBL/GenBank/DDBJ whole genome shotgun (WGS) entry which is preliminary data.</text>
</comment>
<proteinExistence type="inferred from homology"/>
<dbReference type="FunFam" id="3.30.310.10:FF:000001">
    <property type="entry name" value="TATA-box-binding protein 2"/>
    <property type="match status" value="1"/>
</dbReference>
<evidence type="ECO:0000256" key="1">
    <source>
        <dbReference type="ARBA" id="ARBA00004123"/>
    </source>
</evidence>
<dbReference type="PANTHER" id="PTHR10126">
    <property type="entry name" value="TATA-BOX BINDING PROTEIN"/>
    <property type="match status" value="1"/>
</dbReference>
<keyword evidence="5" id="KW-0539">Nucleus</keyword>